<dbReference type="KEGG" id="slau:SLA_5005"/>
<gene>
    <name evidence="1" type="ORF">SLA_5005</name>
</gene>
<sequence>MPHLTAAGALRAGAAVGMGVGVPGYAHPLLAPAEWAALARPGAPVHWAVLDVAGGPGDRPDPHCRKTAGLLRRAGVRILGHIGMAGGTRPYEEVVADADRFLDWYRVDGYYLDRCPTERTDLPEVRRIAATLETLGDDGAHLVLGHGVHPYPGYAETADQLVTFSGPWDEYRWSQAAPWTADYPAEKFVHLVHGVPRTHLEEALRVARWQGAGTVFMTDHRARPGHNAPFQALPGYWDEIVSRIGRGVSE</sequence>
<dbReference type="AlphaFoldDB" id="A0A160P2X5"/>
<accession>A0A160P2X5</accession>
<dbReference type="PANTHER" id="PTHR35040:SF9">
    <property type="entry name" value="4-LIKE CELL SURFACE PROTEIN, PUTATIVE (AFU_ORTHOLOGUE AFUA_4G14080)-RELATED"/>
    <property type="match status" value="1"/>
</dbReference>
<evidence type="ECO:0000313" key="1">
    <source>
        <dbReference type="EMBL" id="BAU85889.1"/>
    </source>
</evidence>
<protein>
    <submittedName>
        <fullName evidence="1">Phage-related protein, tail component</fullName>
    </submittedName>
</protein>
<dbReference type="EMBL" id="AP017424">
    <property type="protein sequence ID" value="BAU85889.1"/>
    <property type="molecule type" value="Genomic_DNA"/>
</dbReference>
<dbReference type="Pfam" id="PF12138">
    <property type="entry name" value="Spherulin4"/>
    <property type="match status" value="1"/>
</dbReference>
<evidence type="ECO:0000313" key="2">
    <source>
        <dbReference type="Proteomes" id="UP000217676"/>
    </source>
</evidence>
<reference evidence="1 2" key="1">
    <citation type="journal article" date="2016" name="Genome Announc.">
        <title>Complete Genome Sequence of Thiostrepton-Producing Streptomyces laurentii ATCC 31255.</title>
        <authorList>
            <person name="Doi K."/>
            <person name="Fujino Y."/>
            <person name="Nagayoshi Y."/>
            <person name="Ohshima T."/>
            <person name="Ogata S."/>
        </authorList>
    </citation>
    <scope>NUCLEOTIDE SEQUENCE [LARGE SCALE GENOMIC DNA]</scope>
    <source>
        <strain evidence="1 2">ATCC 31255</strain>
    </source>
</reference>
<dbReference type="PANTHER" id="PTHR35040">
    <property type="match status" value="1"/>
</dbReference>
<proteinExistence type="predicted"/>
<name>A0A160P2X5_STRLU</name>
<dbReference type="InterPro" id="IPR021986">
    <property type="entry name" value="Spherulin4"/>
</dbReference>
<organism evidence="1 2">
    <name type="scientific">Streptomyces laurentii</name>
    <dbReference type="NCBI Taxonomy" id="39478"/>
    <lineage>
        <taxon>Bacteria</taxon>
        <taxon>Bacillati</taxon>
        <taxon>Actinomycetota</taxon>
        <taxon>Actinomycetes</taxon>
        <taxon>Kitasatosporales</taxon>
        <taxon>Streptomycetaceae</taxon>
        <taxon>Streptomyces</taxon>
    </lineage>
</organism>
<keyword evidence="2" id="KW-1185">Reference proteome</keyword>
<dbReference type="Proteomes" id="UP000217676">
    <property type="component" value="Chromosome"/>
</dbReference>